<gene>
    <name evidence="2" type="ORF">C5689_01915</name>
</gene>
<protein>
    <recommendedName>
        <fullName evidence="1">Abortive phage infection protein C-terminal domain-containing protein</fullName>
    </recommendedName>
</protein>
<reference evidence="2 3" key="1">
    <citation type="journal article" date="2018" name="Appl. Microbiol. Biotechnol.">
        <title>Co-cultivation of the strictly anaerobic methanogen Methanosarcina barkeri with aerobic methanotrophs in an oxygen-limited membrane bioreactor.</title>
        <authorList>
            <person name="In 't Zandt M.H."/>
            <person name="van den Bosch T.J.M."/>
            <person name="Rijkers R."/>
            <person name="van Kessel M.A.H.J."/>
            <person name="Jetten M.S.M."/>
            <person name="Welte C.U."/>
        </authorList>
    </citation>
    <scope>NUCLEOTIDE SEQUENCE [LARGE SCALE GENOMIC DNA]</scope>
    <source>
        <strain evidence="2 3">DSM 17706</strain>
    </source>
</reference>
<evidence type="ECO:0000313" key="3">
    <source>
        <dbReference type="Proteomes" id="UP000245137"/>
    </source>
</evidence>
<evidence type="ECO:0000259" key="1">
    <source>
        <dbReference type="Pfam" id="PF10592"/>
    </source>
</evidence>
<dbReference type="Pfam" id="PF10592">
    <property type="entry name" value="AIPR"/>
    <property type="match status" value="1"/>
</dbReference>
<accession>A0A2U1SWJ5</accession>
<keyword evidence="3" id="KW-1185">Reference proteome</keyword>
<dbReference type="Proteomes" id="UP000245137">
    <property type="component" value="Unassembled WGS sequence"/>
</dbReference>
<dbReference type="InterPro" id="IPR018891">
    <property type="entry name" value="AIPR_C"/>
</dbReference>
<proteinExistence type="predicted"/>
<dbReference type="EMBL" id="PUIV01000001">
    <property type="protein sequence ID" value="PWB95962.1"/>
    <property type="molecule type" value="Genomic_DNA"/>
</dbReference>
<organism evidence="2 3">
    <name type="scientific">Methylosinus sporium</name>
    <dbReference type="NCBI Taxonomy" id="428"/>
    <lineage>
        <taxon>Bacteria</taxon>
        <taxon>Pseudomonadati</taxon>
        <taxon>Pseudomonadota</taxon>
        <taxon>Alphaproteobacteria</taxon>
        <taxon>Hyphomicrobiales</taxon>
        <taxon>Methylocystaceae</taxon>
        <taxon>Methylosinus</taxon>
    </lineage>
</organism>
<feature type="domain" description="Abortive phage infection protein C-terminal" evidence="1">
    <location>
        <begin position="51"/>
        <end position="189"/>
    </location>
</feature>
<comment type="caution">
    <text evidence="2">The sequence shown here is derived from an EMBL/GenBank/DDBJ whole genome shotgun (WGS) entry which is preliminary data.</text>
</comment>
<name>A0A2U1SWJ5_METSR</name>
<dbReference type="AlphaFoldDB" id="A0A2U1SWJ5"/>
<sequence>MTMASIEKSRDYLFPYLSCRNISAPEDDRQSRKVYAGHAPSTSVLDLEDNENVREYLVDAKGKQKRTPTLVHQAIRKTLRDTPDQFSILNGGMVIVARGAVVDDKEKVIRLKHPSIINGSQTQGELRRYFEQANGTPDDVPSVKYELIVTDDDDLIAEISIARNFQNDVRAISIAGRRGQLDDLERAVRLAVPNAKLRKSETDLISDGEFLDTEKLIQVIFALLPAQILGQIDPQIEASNKVFTYSQKTRCLKLFQKIVEDGPGEVYDCCLDLAPIAWKLYEKWKSHQGFRGTRIRSIERDNGEIVEVPDGVIFPILAAHSAFVGRAKRGTWVINKPTEFSDNELIESAKQAYMDIAAHNPQTMGKSKACYSTLFRITNIYARLSARV</sequence>
<evidence type="ECO:0000313" key="2">
    <source>
        <dbReference type="EMBL" id="PWB95962.1"/>
    </source>
</evidence>